<accession>A0AAJ7WDG9</accession>
<evidence type="ECO:0000256" key="3">
    <source>
        <dbReference type="ARBA" id="ARBA00018681"/>
    </source>
</evidence>
<sequence length="116" mass="13863">MSSKIGESLDLSKKMKEILEWRHARRKQLRHEYLKETLNPMKQTMPVETSMERFAMLRLRHEYVTKMTARHHLTVGFIFFGVLIGSSEFLIAHRAEREKTFRSGVIKYADREPKFH</sequence>
<evidence type="ECO:0000256" key="7">
    <source>
        <dbReference type="ARBA" id="ARBA00022792"/>
    </source>
</evidence>
<keyword evidence="9 14" id="KW-1133">Transmembrane helix</keyword>
<comment type="similarity">
    <text evidence="2">Belongs to the complex I NDUFB4 subunit family.</text>
</comment>
<dbReference type="CTD" id="36640"/>
<dbReference type="InterPro" id="IPR009866">
    <property type="entry name" value="NADH_UbQ_OxRdtase_NDUFB4_su"/>
</dbReference>
<dbReference type="GeneID" id="108628349"/>
<feature type="transmembrane region" description="Helical" evidence="14">
    <location>
        <begin position="73"/>
        <end position="92"/>
    </location>
</feature>
<gene>
    <name evidence="16" type="primary">LOC108628349</name>
</gene>
<reference evidence="16" key="1">
    <citation type="submission" date="2025-08" db="UniProtKB">
        <authorList>
            <consortium name="RefSeq"/>
        </authorList>
    </citation>
    <scope>IDENTIFICATION</scope>
    <source>
        <tissue evidence="16">Whole body</tissue>
    </source>
</reference>
<evidence type="ECO:0000256" key="14">
    <source>
        <dbReference type="SAM" id="Phobius"/>
    </source>
</evidence>
<keyword evidence="4" id="KW-0813">Transport</keyword>
<evidence type="ECO:0000313" key="15">
    <source>
        <dbReference type="Proteomes" id="UP000694925"/>
    </source>
</evidence>
<evidence type="ECO:0000256" key="11">
    <source>
        <dbReference type="ARBA" id="ARBA00023136"/>
    </source>
</evidence>
<dbReference type="RefSeq" id="XP_026672262.1">
    <property type="nucleotide sequence ID" value="XM_026816461.1"/>
</dbReference>
<dbReference type="Pfam" id="PF07225">
    <property type="entry name" value="NDUF_B4"/>
    <property type="match status" value="1"/>
</dbReference>
<dbReference type="Proteomes" id="UP000694925">
    <property type="component" value="Unplaced"/>
</dbReference>
<evidence type="ECO:0000256" key="12">
    <source>
        <dbReference type="ARBA" id="ARBA00030212"/>
    </source>
</evidence>
<keyword evidence="5" id="KW-0679">Respiratory chain</keyword>
<dbReference type="AlphaFoldDB" id="A0AAJ7WDG9"/>
<evidence type="ECO:0000256" key="8">
    <source>
        <dbReference type="ARBA" id="ARBA00022982"/>
    </source>
</evidence>
<protein>
    <recommendedName>
        <fullName evidence="3">NADH dehydrogenase [ubiquinone] 1 beta subcomplex subunit 4</fullName>
    </recommendedName>
    <alternativeName>
        <fullName evidence="12">Complex I-B15</fullName>
    </alternativeName>
    <alternativeName>
        <fullName evidence="13">NADH-ubiquinone oxidoreductase B15 subunit</fullName>
    </alternativeName>
</protein>
<keyword evidence="7" id="KW-0999">Mitochondrion inner membrane</keyword>
<comment type="subcellular location">
    <subcellularLocation>
        <location evidence="1">Mitochondrion inner membrane</location>
        <topology evidence="1">Single-pass membrane protein</topology>
    </subcellularLocation>
</comment>
<keyword evidence="6 14" id="KW-0812">Transmembrane</keyword>
<keyword evidence="8" id="KW-0249">Electron transport</keyword>
<evidence type="ECO:0000256" key="6">
    <source>
        <dbReference type="ARBA" id="ARBA00022692"/>
    </source>
</evidence>
<keyword evidence="11 14" id="KW-0472">Membrane</keyword>
<evidence type="ECO:0000256" key="2">
    <source>
        <dbReference type="ARBA" id="ARBA00007260"/>
    </source>
</evidence>
<dbReference type="KEGG" id="ccal:108628349"/>
<evidence type="ECO:0000256" key="13">
    <source>
        <dbReference type="ARBA" id="ARBA00030987"/>
    </source>
</evidence>
<evidence type="ECO:0000256" key="5">
    <source>
        <dbReference type="ARBA" id="ARBA00022660"/>
    </source>
</evidence>
<dbReference type="GO" id="GO:0005743">
    <property type="term" value="C:mitochondrial inner membrane"/>
    <property type="evidence" value="ECO:0007669"/>
    <property type="project" value="UniProtKB-SubCell"/>
</dbReference>
<proteinExistence type="inferred from homology"/>
<evidence type="ECO:0000256" key="9">
    <source>
        <dbReference type="ARBA" id="ARBA00022989"/>
    </source>
</evidence>
<organism evidence="15 16">
    <name type="scientific">Ceratina calcarata</name>
    <dbReference type="NCBI Taxonomy" id="156304"/>
    <lineage>
        <taxon>Eukaryota</taxon>
        <taxon>Metazoa</taxon>
        <taxon>Ecdysozoa</taxon>
        <taxon>Arthropoda</taxon>
        <taxon>Hexapoda</taxon>
        <taxon>Insecta</taxon>
        <taxon>Pterygota</taxon>
        <taxon>Neoptera</taxon>
        <taxon>Endopterygota</taxon>
        <taxon>Hymenoptera</taxon>
        <taxon>Apocrita</taxon>
        <taxon>Aculeata</taxon>
        <taxon>Apoidea</taxon>
        <taxon>Anthophila</taxon>
        <taxon>Apidae</taxon>
        <taxon>Ceratina</taxon>
        <taxon>Zadontomerus</taxon>
    </lineage>
</organism>
<evidence type="ECO:0000256" key="4">
    <source>
        <dbReference type="ARBA" id="ARBA00022448"/>
    </source>
</evidence>
<keyword evidence="10" id="KW-0496">Mitochondrion</keyword>
<evidence type="ECO:0000313" key="16">
    <source>
        <dbReference type="RefSeq" id="XP_026672262.1"/>
    </source>
</evidence>
<evidence type="ECO:0000256" key="10">
    <source>
        <dbReference type="ARBA" id="ARBA00023128"/>
    </source>
</evidence>
<evidence type="ECO:0000256" key="1">
    <source>
        <dbReference type="ARBA" id="ARBA00004434"/>
    </source>
</evidence>
<name>A0AAJ7WDG9_9HYME</name>
<keyword evidence="15" id="KW-1185">Reference proteome</keyword>